<dbReference type="Proteomes" id="UP001055307">
    <property type="component" value="Unassembled WGS sequence"/>
</dbReference>
<organism evidence="1 2">
    <name type="scientific">Methylobacterium bullatum</name>
    <dbReference type="NCBI Taxonomy" id="570505"/>
    <lineage>
        <taxon>Bacteria</taxon>
        <taxon>Pseudomonadati</taxon>
        <taxon>Pseudomonadota</taxon>
        <taxon>Alphaproteobacteria</taxon>
        <taxon>Hyphomicrobiales</taxon>
        <taxon>Methylobacteriaceae</taxon>
        <taxon>Methylobacterium</taxon>
    </lineage>
</organism>
<dbReference type="AlphaFoldDB" id="A0AAV4ZA81"/>
<dbReference type="RefSeq" id="WP_192214843.1">
    <property type="nucleotide sequence ID" value="NZ_BPQF01000016.1"/>
</dbReference>
<reference evidence="1" key="1">
    <citation type="journal article" date="2016" name="Front. Microbiol.">
        <title>Genome Sequence of the Piezophilic, Mesophilic Sulfate-Reducing Bacterium Desulfovibrio indicus J2T.</title>
        <authorList>
            <person name="Cao J."/>
            <person name="Maignien L."/>
            <person name="Shao Z."/>
            <person name="Alain K."/>
            <person name="Jebbar M."/>
        </authorList>
    </citation>
    <scope>NUCLEOTIDE SEQUENCE</scope>
    <source>
        <strain evidence="1">DSM 21893</strain>
    </source>
</reference>
<gene>
    <name evidence="1" type="ORF">OICFNHDK_3290</name>
</gene>
<proteinExistence type="predicted"/>
<sequence>MQLSKEVFQQQLKVMQDRVLRKTKIPFVSFNEGLPFEWEGYKEGLRQRGLKRLQVHTWQKSSVGSGAILKRLIYAIEIPKGVEGDANGFVSWANEHGHASRSHRELLDAQEEPALTKRAESWAFEFYRENGDPEDAFEELLEIAGPRYDLVAYLFFLRDSQRFMPIRVQTFDKAFRDLQLSLKTEGHCTWANYQQYIEALKSVQAELQTMPNLSDAGLVDAHSFCWLLVRPELDGDDDRLIASAKGKASNSKKYDGRQVAVFDMANMTMETVRQANGQIVETTRKVKELWMSKTGLQTYIEALLEKQEDKCALTGITFHYVGKGDDKQRRPSLDRKDSDKHYEVGNLQVVCKFINKWKSNARDEEFLRLIGLVRKPPGEI</sequence>
<keyword evidence="2" id="KW-1185">Reference proteome</keyword>
<name>A0AAV4ZA81_9HYPH</name>
<reference evidence="1" key="2">
    <citation type="submission" date="2021-08" db="EMBL/GenBank/DDBJ databases">
        <authorList>
            <person name="Tani A."/>
            <person name="Ola A."/>
            <person name="Ogura Y."/>
            <person name="Katsura K."/>
            <person name="Hayashi T."/>
        </authorList>
    </citation>
    <scope>NUCLEOTIDE SEQUENCE</scope>
    <source>
        <strain evidence="1">DSM 21893</strain>
    </source>
</reference>
<comment type="caution">
    <text evidence="1">The sequence shown here is derived from an EMBL/GenBank/DDBJ whole genome shotgun (WGS) entry which is preliminary data.</text>
</comment>
<dbReference type="EMBL" id="BPQF01000016">
    <property type="protein sequence ID" value="GJD40815.1"/>
    <property type="molecule type" value="Genomic_DNA"/>
</dbReference>
<evidence type="ECO:0000313" key="1">
    <source>
        <dbReference type="EMBL" id="GJD40815.1"/>
    </source>
</evidence>
<dbReference type="Gene3D" id="3.30.40.220">
    <property type="match status" value="1"/>
</dbReference>
<accession>A0AAV4ZA81</accession>
<evidence type="ECO:0000313" key="2">
    <source>
        <dbReference type="Proteomes" id="UP001055307"/>
    </source>
</evidence>
<protein>
    <submittedName>
        <fullName evidence="1">Uncharacterized protein</fullName>
    </submittedName>
</protein>